<protein>
    <submittedName>
        <fullName evidence="6">ABC transporter ATP-binding protein</fullName>
    </submittedName>
</protein>
<keyword evidence="6" id="KW-0614">Plasmid</keyword>
<dbReference type="PROSITE" id="PS50893">
    <property type="entry name" value="ABC_TRANSPORTER_2"/>
    <property type="match status" value="1"/>
</dbReference>
<dbReference type="PANTHER" id="PTHR42788">
    <property type="entry name" value="TAURINE IMPORT ATP-BINDING PROTEIN-RELATED"/>
    <property type="match status" value="1"/>
</dbReference>
<sequence length="270" mass="29854">MPDTITAFATPSQKGMPILDIAGVSKVFSLNGRPIHALKDVNLQIWKGEFICLIGASGCGKSTLLRIMGGFESVSSGMARMYRTPITEPASERGMVFQDYGLFPWLTVRQNIAFGPKQRGLSKAMLREITDRYLNMVGLTKFADHFPGQLSGGMKQRVSIARALANDCEVLLMDEPFGALDALTRDALQQELLEIWERTRLTVVFVTHAVEEAVLLADRVVVMTAGPGRVETDFCVPLDRPRCITAPEFNDVRQQLTEMLTSHVVHTKAV</sequence>
<dbReference type="EMBL" id="KP125893">
    <property type="protein sequence ID" value="AKA86862.1"/>
    <property type="molecule type" value="Genomic_DNA"/>
</dbReference>
<evidence type="ECO:0000256" key="4">
    <source>
        <dbReference type="ARBA" id="ARBA00022840"/>
    </source>
</evidence>
<dbReference type="PANTHER" id="PTHR42788:SF13">
    <property type="entry name" value="ALIPHATIC SULFONATES IMPORT ATP-BINDING PROTEIN SSUB"/>
    <property type="match status" value="1"/>
</dbReference>
<dbReference type="GO" id="GO:0005524">
    <property type="term" value="F:ATP binding"/>
    <property type="evidence" value="ECO:0007669"/>
    <property type="project" value="UniProtKB-KW"/>
</dbReference>
<dbReference type="PROSITE" id="PS00211">
    <property type="entry name" value="ABC_TRANSPORTER_1"/>
    <property type="match status" value="1"/>
</dbReference>
<comment type="similarity">
    <text evidence="1">Belongs to the ABC transporter superfamily.</text>
</comment>
<keyword evidence="3" id="KW-0547">Nucleotide-binding</keyword>
<dbReference type="Gene3D" id="3.40.50.300">
    <property type="entry name" value="P-loop containing nucleotide triphosphate hydrolases"/>
    <property type="match status" value="1"/>
</dbReference>
<evidence type="ECO:0000256" key="3">
    <source>
        <dbReference type="ARBA" id="ARBA00022741"/>
    </source>
</evidence>
<keyword evidence="4 6" id="KW-0067">ATP-binding</keyword>
<reference evidence="6" key="1">
    <citation type="submission" date="2014-11" db="EMBL/GenBank/DDBJ databases">
        <title>Molecular Dissection of F12 Plasmids Harboring blaKPC-2 From Clinicl Klebsiella pneumonia.</title>
        <authorList>
            <person name="Jiang X."/>
            <person name="Zhang Y."/>
            <person name="Shen P."/>
            <person name="Tang Y."/>
            <person name="Liang W."/>
            <person name="Li G."/>
        </authorList>
    </citation>
    <scope>NUCLEOTIDE SEQUENCE</scope>
    <source>
        <strain evidence="6">HS08204</strain>
        <plasmid evidence="6">pHS08204</plasmid>
    </source>
</reference>
<accession>A0A0E3H0Y1</accession>
<dbReference type="GO" id="GO:0016887">
    <property type="term" value="F:ATP hydrolysis activity"/>
    <property type="evidence" value="ECO:0007669"/>
    <property type="project" value="InterPro"/>
</dbReference>
<dbReference type="InterPro" id="IPR017871">
    <property type="entry name" value="ABC_transporter-like_CS"/>
</dbReference>
<evidence type="ECO:0000256" key="1">
    <source>
        <dbReference type="ARBA" id="ARBA00005417"/>
    </source>
</evidence>
<evidence type="ECO:0000256" key="2">
    <source>
        <dbReference type="ARBA" id="ARBA00022448"/>
    </source>
</evidence>
<dbReference type="InterPro" id="IPR003439">
    <property type="entry name" value="ABC_transporter-like_ATP-bd"/>
</dbReference>
<keyword evidence="2" id="KW-0813">Transport</keyword>
<dbReference type="AlphaFoldDB" id="A0A0E3H0Y1"/>
<dbReference type="Pfam" id="PF00005">
    <property type="entry name" value="ABC_tran"/>
    <property type="match status" value="1"/>
</dbReference>
<name>A0A0E3H0Y1_KLEPN</name>
<dbReference type="SMART" id="SM00382">
    <property type="entry name" value="AAA"/>
    <property type="match status" value="1"/>
</dbReference>
<evidence type="ECO:0000313" key="6">
    <source>
        <dbReference type="EMBL" id="AKA86862.1"/>
    </source>
</evidence>
<dbReference type="InterPro" id="IPR003593">
    <property type="entry name" value="AAA+_ATPase"/>
</dbReference>
<dbReference type="InterPro" id="IPR027417">
    <property type="entry name" value="P-loop_NTPase"/>
</dbReference>
<organism evidence="6">
    <name type="scientific">Klebsiella pneumoniae subsp. pneumoniae</name>
    <dbReference type="NCBI Taxonomy" id="72407"/>
    <lineage>
        <taxon>Bacteria</taxon>
        <taxon>Pseudomonadati</taxon>
        <taxon>Pseudomonadota</taxon>
        <taxon>Gammaproteobacteria</taxon>
        <taxon>Enterobacterales</taxon>
        <taxon>Enterobacteriaceae</taxon>
        <taxon>Klebsiella/Raoultella group</taxon>
        <taxon>Klebsiella</taxon>
        <taxon>Klebsiella pneumoniae complex</taxon>
    </lineage>
</organism>
<evidence type="ECO:0000259" key="5">
    <source>
        <dbReference type="PROSITE" id="PS50893"/>
    </source>
</evidence>
<dbReference type="RefSeq" id="WP_032489966.1">
    <property type="nucleotide sequence ID" value="NZ_CP023489.1"/>
</dbReference>
<dbReference type="CDD" id="cd03293">
    <property type="entry name" value="ABC_NrtD_SsuB_transporters"/>
    <property type="match status" value="1"/>
</dbReference>
<dbReference type="InterPro" id="IPR050166">
    <property type="entry name" value="ABC_transporter_ATP-bind"/>
</dbReference>
<dbReference type="SUPFAM" id="SSF52540">
    <property type="entry name" value="P-loop containing nucleoside triphosphate hydrolases"/>
    <property type="match status" value="1"/>
</dbReference>
<geneLocation type="plasmid" evidence="6">
    <name>pHS08204</name>
</geneLocation>
<feature type="domain" description="ABC transporter" evidence="5">
    <location>
        <begin position="19"/>
        <end position="250"/>
    </location>
</feature>
<proteinExistence type="inferred from homology"/>